<dbReference type="InterPro" id="IPR013833">
    <property type="entry name" value="Cyt_c_oxidase_su3_a-hlx"/>
</dbReference>
<evidence type="ECO:0000313" key="11">
    <source>
        <dbReference type="Proteomes" id="UP001239462"/>
    </source>
</evidence>
<feature type="transmembrane region" description="Helical" evidence="8">
    <location>
        <begin position="65"/>
        <end position="89"/>
    </location>
</feature>
<sequence length="211" mass="23458">MSSDTLQSVSRKDPDEVPRPVLPADRRVRQGGWIFIGSLLVFFVTSILLYGIYAYSRWHDSHRAIVLPNAFLISTVCLLVVSGFVHAATRSVRRDRFQLTAGLLGASTLAAVLFMLIQCWGMLTLLLGRDAFAGTGQGVAGMVIVLAILHALHVFGGIIALGIVAARSLFGHYDHERHWPVDFAAHYWHFLDLVWISMMIAFWTTTGGFRF</sequence>
<evidence type="ECO:0000313" key="10">
    <source>
        <dbReference type="EMBL" id="MDM4018609.1"/>
    </source>
</evidence>
<dbReference type="EMBL" id="JASZZN010000023">
    <property type="protein sequence ID" value="MDM4018609.1"/>
    <property type="molecule type" value="Genomic_DNA"/>
</dbReference>
<organism evidence="10 11">
    <name type="scientific">Roseiconus lacunae</name>
    <dbReference type="NCBI Taxonomy" id="2605694"/>
    <lineage>
        <taxon>Bacteria</taxon>
        <taxon>Pseudomonadati</taxon>
        <taxon>Planctomycetota</taxon>
        <taxon>Planctomycetia</taxon>
        <taxon>Pirellulales</taxon>
        <taxon>Pirellulaceae</taxon>
        <taxon>Roseiconus</taxon>
    </lineage>
</organism>
<proteinExistence type="inferred from homology"/>
<feature type="transmembrane region" description="Helical" evidence="8">
    <location>
        <begin position="101"/>
        <end position="127"/>
    </location>
</feature>
<comment type="caution">
    <text evidence="10">The sequence shown here is derived from an EMBL/GenBank/DDBJ whole genome shotgun (WGS) entry which is preliminary data.</text>
</comment>
<accession>A0ABT7PQ29</accession>
<comment type="subcellular location">
    <subcellularLocation>
        <location evidence="6">Cell membrane</location>
        <topology evidence="6">Multi-pass membrane protein</topology>
    </subcellularLocation>
    <subcellularLocation>
        <location evidence="1">Membrane</location>
        <topology evidence="1">Multi-pass membrane protein</topology>
    </subcellularLocation>
</comment>
<dbReference type="SUPFAM" id="SSF81452">
    <property type="entry name" value="Cytochrome c oxidase subunit III-like"/>
    <property type="match status" value="1"/>
</dbReference>
<feature type="compositionally biased region" description="Basic and acidic residues" evidence="7">
    <location>
        <begin position="10"/>
        <end position="21"/>
    </location>
</feature>
<reference evidence="10 11" key="1">
    <citation type="submission" date="2023-06" db="EMBL/GenBank/DDBJ databases">
        <title>Roseiconus lacunae JC819 isolated from Gulf of Mannar region, Tamil Nadu.</title>
        <authorList>
            <person name="Pk S."/>
            <person name="Ch S."/>
            <person name="Ch V.R."/>
        </authorList>
    </citation>
    <scope>NUCLEOTIDE SEQUENCE [LARGE SCALE GENOMIC DNA]</scope>
    <source>
        <strain evidence="10 11">JC819</strain>
    </source>
</reference>
<evidence type="ECO:0000256" key="3">
    <source>
        <dbReference type="ARBA" id="ARBA00022692"/>
    </source>
</evidence>
<comment type="similarity">
    <text evidence="2 6">Belongs to the cytochrome c oxidase subunit 3 family.</text>
</comment>
<dbReference type="RefSeq" id="WP_149495688.1">
    <property type="nucleotide sequence ID" value="NZ_CP141221.1"/>
</dbReference>
<feature type="transmembrane region" description="Helical" evidence="8">
    <location>
        <begin position="32"/>
        <end position="53"/>
    </location>
</feature>
<evidence type="ECO:0000256" key="7">
    <source>
        <dbReference type="SAM" id="MobiDB-lite"/>
    </source>
</evidence>
<dbReference type="PANTHER" id="PTHR11403:SF10">
    <property type="entry name" value="CYTOCHROME C OXIDASE"/>
    <property type="match status" value="1"/>
</dbReference>
<name>A0ABT7PQ29_9BACT</name>
<protein>
    <submittedName>
        <fullName evidence="10">Cytochrome c oxidase subunit 3</fullName>
    </submittedName>
</protein>
<dbReference type="Pfam" id="PF00510">
    <property type="entry name" value="COX3"/>
    <property type="match status" value="1"/>
</dbReference>
<gene>
    <name evidence="10" type="ORF">QTN89_24365</name>
</gene>
<dbReference type="Proteomes" id="UP001239462">
    <property type="component" value="Unassembled WGS sequence"/>
</dbReference>
<evidence type="ECO:0000256" key="5">
    <source>
        <dbReference type="ARBA" id="ARBA00023136"/>
    </source>
</evidence>
<dbReference type="PANTHER" id="PTHR11403">
    <property type="entry name" value="CYTOCHROME C OXIDASE SUBUNIT III"/>
    <property type="match status" value="1"/>
</dbReference>
<dbReference type="InterPro" id="IPR035973">
    <property type="entry name" value="Cyt_c_oxidase_su3-like_sf"/>
</dbReference>
<dbReference type="InterPro" id="IPR024791">
    <property type="entry name" value="Cyt_c/ubiquinol_Oxase_su3"/>
</dbReference>
<feature type="region of interest" description="Disordered" evidence="7">
    <location>
        <begin position="1"/>
        <end position="21"/>
    </location>
</feature>
<evidence type="ECO:0000259" key="9">
    <source>
        <dbReference type="PROSITE" id="PS50253"/>
    </source>
</evidence>
<evidence type="ECO:0000256" key="4">
    <source>
        <dbReference type="ARBA" id="ARBA00022989"/>
    </source>
</evidence>
<feature type="transmembrane region" description="Helical" evidence="8">
    <location>
        <begin position="186"/>
        <end position="205"/>
    </location>
</feature>
<dbReference type="Gene3D" id="1.20.120.80">
    <property type="entry name" value="Cytochrome c oxidase, subunit III, four-helix bundle"/>
    <property type="match status" value="1"/>
</dbReference>
<evidence type="ECO:0000256" key="8">
    <source>
        <dbReference type="SAM" id="Phobius"/>
    </source>
</evidence>
<dbReference type="InterPro" id="IPR000298">
    <property type="entry name" value="Cyt_c_oxidase-like_su3"/>
</dbReference>
<dbReference type="PROSITE" id="PS50253">
    <property type="entry name" value="COX3"/>
    <property type="match status" value="1"/>
</dbReference>
<feature type="transmembrane region" description="Helical" evidence="8">
    <location>
        <begin position="139"/>
        <end position="166"/>
    </location>
</feature>
<keyword evidence="11" id="KW-1185">Reference proteome</keyword>
<keyword evidence="5 8" id="KW-0472">Membrane</keyword>
<keyword evidence="3 6" id="KW-0812">Transmembrane</keyword>
<evidence type="ECO:0000256" key="6">
    <source>
        <dbReference type="RuleBase" id="RU003376"/>
    </source>
</evidence>
<keyword evidence="4 8" id="KW-1133">Transmembrane helix</keyword>
<evidence type="ECO:0000256" key="1">
    <source>
        <dbReference type="ARBA" id="ARBA00004141"/>
    </source>
</evidence>
<evidence type="ECO:0000256" key="2">
    <source>
        <dbReference type="ARBA" id="ARBA00010581"/>
    </source>
</evidence>
<feature type="domain" description="Heme-copper oxidase subunit III family profile" evidence="9">
    <location>
        <begin position="1"/>
        <end position="207"/>
    </location>
</feature>